<feature type="region of interest" description="Disordered" evidence="2">
    <location>
        <begin position="624"/>
        <end position="683"/>
    </location>
</feature>
<organism evidence="4 5">
    <name type="scientific">Fusarium ambrosium</name>
    <dbReference type="NCBI Taxonomy" id="131363"/>
    <lineage>
        <taxon>Eukaryota</taxon>
        <taxon>Fungi</taxon>
        <taxon>Dikarya</taxon>
        <taxon>Ascomycota</taxon>
        <taxon>Pezizomycotina</taxon>
        <taxon>Sordariomycetes</taxon>
        <taxon>Hypocreomycetidae</taxon>
        <taxon>Hypocreales</taxon>
        <taxon>Nectriaceae</taxon>
        <taxon>Fusarium</taxon>
        <taxon>Fusarium solani species complex</taxon>
    </lineage>
</organism>
<feature type="region of interest" description="Disordered" evidence="2">
    <location>
        <begin position="568"/>
        <end position="596"/>
    </location>
</feature>
<evidence type="ECO:0000256" key="1">
    <source>
        <dbReference type="SAM" id="Coils"/>
    </source>
</evidence>
<dbReference type="Pfam" id="PF24809">
    <property type="entry name" value="DUF7708"/>
    <property type="match status" value="1"/>
</dbReference>
<feature type="compositionally biased region" description="Basic and acidic residues" evidence="2">
    <location>
        <begin position="632"/>
        <end position="649"/>
    </location>
</feature>
<name>A0A428V245_9HYPO</name>
<feature type="coiled-coil region" evidence="1">
    <location>
        <begin position="245"/>
        <end position="272"/>
    </location>
</feature>
<proteinExistence type="predicted"/>
<feature type="compositionally biased region" description="Basic residues" evidence="2">
    <location>
        <begin position="573"/>
        <end position="590"/>
    </location>
</feature>
<protein>
    <recommendedName>
        <fullName evidence="3">DUF7708 domain-containing protein</fullName>
    </recommendedName>
</protein>
<comment type="caution">
    <text evidence="4">The sequence shown here is derived from an EMBL/GenBank/DDBJ whole genome shotgun (WGS) entry which is preliminary data.</text>
</comment>
<reference evidence="4 5" key="1">
    <citation type="submission" date="2017-06" db="EMBL/GenBank/DDBJ databases">
        <title>Cmopartive genomic analysis of Ambrosia Fusariam Clade fungi.</title>
        <authorList>
            <person name="Stajich J.E."/>
            <person name="Carrillo J."/>
            <person name="Kijimoto T."/>
            <person name="Eskalen A."/>
            <person name="O'Donnell K."/>
            <person name="Kasson M."/>
        </authorList>
    </citation>
    <scope>NUCLEOTIDE SEQUENCE [LARGE SCALE GENOMIC DNA]</scope>
    <source>
        <strain evidence="4 5">NRRL 20438</strain>
    </source>
</reference>
<sequence length="683" mass="78396">MATPKPEECSTRVKAWFKPETQENLGDPDEILKEAYQKAVQLNCDQAKKTRKWDFPSLKSSTMDSVLEEVRKAEEQHNTKKSSRHRLTKKAAQLWTTAVNKINTFSKVIDVLVSSHPEYAALVWGSMKFLFLVTLNHQQLSEKISEAFRDISDALPEMDFLASELYPVPHIQTTLATIYSHIINFCTRALKWYSKTRGNFIRKTWAAIKDLWALEFDDVVRQIHNATTRIREQAAVAQQAETRYLSSMMSQMQQVQQEVLKLQRERNMSDSRYGALSGGAALPPLSQPSLLRRAPLVIKEMAKYFLSVPFKPEKALDLGITLRDRRRRRGNPIPDQLWTSVKLRNWISQPGSALVQVQGNLVAADASRDFALDIVELAKGAGLPLAWYISSQLAEPMAVLNVWRSLVWQVLGQNLDSSSYKNLTESNFNSCTTEDDWISLLVAVLAEIPRVVLVIDSHQDERKTRETVRKFWNTFTERKITTTVKMLLLTYSNPGTSMPSMLPNDDVEFYRLRMGHDRRPGMARALIQEHHHGLFKTSAGLIAGIGLATVLAHKVWPKGVLYGDAEEWESRPHPKHRHSDRHEHHRRHRRASDAERAIERARRHGDVVYYEEIGPFPGRRRSAALQSYERLSPAEEERIRRMSRDENSRVGRLPYPDEPYPGESFYEPEPRRHSVAQPVTVPR</sequence>
<gene>
    <name evidence="4" type="ORF">CDV31_000613</name>
</gene>
<accession>A0A428V245</accession>
<evidence type="ECO:0000259" key="3">
    <source>
        <dbReference type="Pfam" id="PF24809"/>
    </source>
</evidence>
<dbReference type="EMBL" id="NIZV01000004">
    <property type="protein sequence ID" value="RSM20635.1"/>
    <property type="molecule type" value="Genomic_DNA"/>
</dbReference>
<evidence type="ECO:0000313" key="4">
    <source>
        <dbReference type="EMBL" id="RSM20635.1"/>
    </source>
</evidence>
<keyword evidence="1" id="KW-0175">Coiled coil</keyword>
<feature type="domain" description="DUF7708" evidence="3">
    <location>
        <begin position="97"/>
        <end position="242"/>
    </location>
</feature>
<dbReference type="InterPro" id="IPR056125">
    <property type="entry name" value="DUF7708"/>
</dbReference>
<dbReference type="Proteomes" id="UP000288429">
    <property type="component" value="Unassembled WGS sequence"/>
</dbReference>
<evidence type="ECO:0000256" key="2">
    <source>
        <dbReference type="SAM" id="MobiDB-lite"/>
    </source>
</evidence>
<evidence type="ECO:0000313" key="5">
    <source>
        <dbReference type="Proteomes" id="UP000288429"/>
    </source>
</evidence>
<keyword evidence="5" id="KW-1185">Reference proteome</keyword>
<dbReference type="AlphaFoldDB" id="A0A428V245"/>